<dbReference type="EMBL" id="JAMPLM010000053">
    <property type="protein sequence ID" value="MEP1062100.1"/>
    <property type="molecule type" value="Genomic_DNA"/>
</dbReference>
<evidence type="ECO:0000313" key="2">
    <source>
        <dbReference type="Proteomes" id="UP001476950"/>
    </source>
</evidence>
<protein>
    <submittedName>
        <fullName evidence="1">Uncharacterized protein</fullName>
    </submittedName>
</protein>
<evidence type="ECO:0000313" key="1">
    <source>
        <dbReference type="EMBL" id="MEP1062100.1"/>
    </source>
</evidence>
<proteinExistence type="predicted"/>
<organism evidence="1 2">
    <name type="scientific">Stenomitos frigidus AS-A4</name>
    <dbReference type="NCBI Taxonomy" id="2933935"/>
    <lineage>
        <taxon>Bacteria</taxon>
        <taxon>Bacillati</taxon>
        <taxon>Cyanobacteriota</taxon>
        <taxon>Cyanophyceae</taxon>
        <taxon>Leptolyngbyales</taxon>
        <taxon>Leptolyngbyaceae</taxon>
        <taxon>Stenomitos</taxon>
    </lineage>
</organism>
<name>A0ABV0KUZ0_9CYAN</name>
<comment type="caution">
    <text evidence="1">The sequence shown here is derived from an EMBL/GenBank/DDBJ whole genome shotgun (WGS) entry which is preliminary data.</text>
</comment>
<dbReference type="RefSeq" id="WP_190451986.1">
    <property type="nucleotide sequence ID" value="NZ_JAMPLM010000053.1"/>
</dbReference>
<accession>A0ABV0KUZ0</accession>
<dbReference type="Proteomes" id="UP001476950">
    <property type="component" value="Unassembled WGS sequence"/>
</dbReference>
<reference evidence="1 2" key="1">
    <citation type="submission" date="2022-04" db="EMBL/GenBank/DDBJ databases">
        <title>Positive selection, recombination, and allopatry shape intraspecific diversity of widespread and dominant cyanobacteria.</title>
        <authorList>
            <person name="Wei J."/>
            <person name="Shu W."/>
            <person name="Hu C."/>
        </authorList>
    </citation>
    <scope>NUCLEOTIDE SEQUENCE [LARGE SCALE GENOMIC DNA]</scope>
    <source>
        <strain evidence="1 2">AS-A4</strain>
    </source>
</reference>
<sequence length="105" mass="12053">MLGVIEYRLCRAIANPAYLFAQPTQPVSKRLHQLPLLLITGNPAQGANLLPARYSPTRRQERLAYWGLNVEVGVSDKAEPTQHHSLKLREVQPYYWHQIYGESKE</sequence>
<keyword evidence="2" id="KW-1185">Reference proteome</keyword>
<gene>
    <name evidence="1" type="ORF">NDI38_27370</name>
</gene>